<organism evidence="2 3">
    <name type="scientific">Trifolium pratense</name>
    <name type="common">Red clover</name>
    <dbReference type="NCBI Taxonomy" id="57577"/>
    <lineage>
        <taxon>Eukaryota</taxon>
        <taxon>Viridiplantae</taxon>
        <taxon>Streptophyta</taxon>
        <taxon>Embryophyta</taxon>
        <taxon>Tracheophyta</taxon>
        <taxon>Spermatophyta</taxon>
        <taxon>Magnoliopsida</taxon>
        <taxon>eudicotyledons</taxon>
        <taxon>Gunneridae</taxon>
        <taxon>Pentapetalae</taxon>
        <taxon>rosids</taxon>
        <taxon>fabids</taxon>
        <taxon>Fabales</taxon>
        <taxon>Fabaceae</taxon>
        <taxon>Papilionoideae</taxon>
        <taxon>50 kb inversion clade</taxon>
        <taxon>NPAAA clade</taxon>
        <taxon>Hologalegina</taxon>
        <taxon>IRL clade</taxon>
        <taxon>Trifolieae</taxon>
        <taxon>Trifolium</taxon>
    </lineage>
</organism>
<protein>
    <submittedName>
        <fullName evidence="2">Uncharacterized protein</fullName>
    </submittedName>
</protein>
<evidence type="ECO:0000313" key="2">
    <source>
        <dbReference type="EMBL" id="PNY04564.1"/>
    </source>
</evidence>
<evidence type="ECO:0000256" key="1">
    <source>
        <dbReference type="SAM" id="Phobius"/>
    </source>
</evidence>
<reference evidence="2 3" key="2">
    <citation type="journal article" date="2017" name="Front. Plant Sci.">
        <title>Gene Classification and Mining of Molecular Markers Useful in Red Clover (Trifolium pratense) Breeding.</title>
        <authorList>
            <person name="Istvanek J."/>
            <person name="Dluhosova J."/>
            <person name="Dluhos P."/>
            <person name="Patkova L."/>
            <person name="Nedelnik J."/>
            <person name="Repkova J."/>
        </authorList>
    </citation>
    <scope>NUCLEOTIDE SEQUENCE [LARGE SCALE GENOMIC DNA]</scope>
    <source>
        <strain evidence="3">cv. Tatra</strain>
        <tissue evidence="2">Young leaves</tissue>
    </source>
</reference>
<dbReference type="EMBL" id="ASHM01000373">
    <property type="protein sequence ID" value="PNY04564.1"/>
    <property type="molecule type" value="Genomic_DNA"/>
</dbReference>
<dbReference type="Proteomes" id="UP000236291">
    <property type="component" value="Unassembled WGS sequence"/>
</dbReference>
<proteinExistence type="predicted"/>
<keyword evidence="1" id="KW-0812">Transmembrane</keyword>
<reference evidence="2 3" key="1">
    <citation type="journal article" date="2014" name="Am. J. Bot.">
        <title>Genome assembly and annotation for red clover (Trifolium pratense; Fabaceae).</title>
        <authorList>
            <person name="Istvanek J."/>
            <person name="Jaros M."/>
            <person name="Krenek A."/>
            <person name="Repkova J."/>
        </authorList>
    </citation>
    <scope>NUCLEOTIDE SEQUENCE [LARGE SCALE GENOMIC DNA]</scope>
    <source>
        <strain evidence="3">cv. Tatra</strain>
        <tissue evidence="2">Young leaves</tissue>
    </source>
</reference>
<name>A0A2K3NNE5_TRIPR</name>
<feature type="transmembrane region" description="Helical" evidence="1">
    <location>
        <begin position="37"/>
        <end position="59"/>
    </location>
</feature>
<evidence type="ECO:0000313" key="3">
    <source>
        <dbReference type="Proteomes" id="UP000236291"/>
    </source>
</evidence>
<accession>A0A2K3NNE5</accession>
<gene>
    <name evidence="2" type="ORF">L195_g000988</name>
</gene>
<dbReference type="AlphaFoldDB" id="A0A2K3NNE5"/>
<keyword evidence="1" id="KW-1133">Transmembrane helix</keyword>
<sequence>MASTLQSSHDCTIIDVDDNCLGSPTRADFGGLLCNSAGAWIMGFSSLVILWITLTYFMLNSKLFTMASLLAKHLNFYDVICCTDSSIVLSSSVRQLPYLTTIPPFDLRY</sequence>
<comment type="caution">
    <text evidence="2">The sequence shown here is derived from an EMBL/GenBank/DDBJ whole genome shotgun (WGS) entry which is preliminary data.</text>
</comment>
<keyword evidence="1" id="KW-0472">Membrane</keyword>